<reference evidence="2" key="2">
    <citation type="submission" date="2023-07" db="EMBL/GenBank/DDBJ databases">
        <title>Cedecea davisae an AmpC producer and its therapeutic implications.</title>
        <authorList>
            <person name="Notter J."/>
        </authorList>
    </citation>
    <scope>NUCLEOTIDE SEQUENCE [LARGE SCALE GENOMIC DNA]</scope>
    <source>
        <strain evidence="2">1</strain>
    </source>
</reference>
<name>A0ABS6DMS9_9ENTR</name>
<dbReference type="EMBL" id="JAGRYU010000035">
    <property type="protein sequence ID" value="MBU4684104.1"/>
    <property type="molecule type" value="Genomic_DNA"/>
</dbReference>
<dbReference type="PANTHER" id="PTHR13696:SF52">
    <property type="entry name" value="PARA FAMILY PROTEIN CT_582"/>
    <property type="match status" value="1"/>
</dbReference>
<dbReference type="Pfam" id="PF06564">
    <property type="entry name" value="CBP_BcsQ"/>
    <property type="match status" value="1"/>
</dbReference>
<dbReference type="NCBIfam" id="TIGR03371">
    <property type="entry name" value="cellulose_yhjQ"/>
    <property type="match status" value="1"/>
</dbReference>
<sequence>MPMICICSPQGGSGRTMLAANLASAYANRGNKVLLLDLNEQNALRLHFNLTLDDTHGFIPHAATTPDWGQYIVKVDTNLYLLPYGEASREQREAFQYLLSEKPETVRRSLSGITRHQGLVIIVDMPAGPHAALGALHELIDLHLVTLLADGIAPALLEKIEKRAFLGMPLNKNGQHYFVLNKIDPRYEMNHDIGVYLRQRIGERLLGEIHQDSSVPAALASQKSLRLYRPSSSALFDIDALEQQLSHLLNITVGNNDVLPTL</sequence>
<dbReference type="InterPro" id="IPR050678">
    <property type="entry name" value="DNA_Partitioning_ATPase"/>
</dbReference>
<gene>
    <name evidence="1" type="primary">yhjQ</name>
    <name evidence="1" type="ORF">KC222_19060</name>
</gene>
<protein>
    <submittedName>
        <fullName evidence="1">Cellulose synthase operon protein YhjQ</fullName>
    </submittedName>
</protein>
<evidence type="ECO:0000313" key="2">
    <source>
        <dbReference type="Proteomes" id="UP000686327"/>
    </source>
</evidence>
<keyword evidence="2" id="KW-1185">Reference proteome</keyword>
<organism evidence="1 2">
    <name type="scientific">Cedecea davisae</name>
    <dbReference type="NCBI Taxonomy" id="158484"/>
    <lineage>
        <taxon>Bacteria</taxon>
        <taxon>Pseudomonadati</taxon>
        <taxon>Pseudomonadota</taxon>
        <taxon>Gammaproteobacteria</taxon>
        <taxon>Enterobacterales</taxon>
        <taxon>Enterobacteriaceae</taxon>
        <taxon>Cedecea</taxon>
    </lineage>
</organism>
<dbReference type="Proteomes" id="UP000686327">
    <property type="component" value="Unassembled WGS sequence"/>
</dbReference>
<accession>A0ABS6DMS9</accession>
<dbReference type="InterPro" id="IPR017746">
    <property type="entry name" value="Cellulose_synthase_operon_BcsQ"/>
</dbReference>
<evidence type="ECO:0000313" key="1">
    <source>
        <dbReference type="EMBL" id="MBU4684104.1"/>
    </source>
</evidence>
<reference evidence="1 2" key="1">
    <citation type="submission" date="2021-04" db="EMBL/GenBank/DDBJ databases">
        <authorList>
            <person name="Seiffert S.N."/>
        </authorList>
    </citation>
    <scope>NUCLEOTIDE SEQUENCE [LARGE SCALE GENOMIC DNA]</scope>
    <source>
        <strain evidence="1 2">1</strain>
    </source>
</reference>
<dbReference type="RefSeq" id="WP_216376925.1">
    <property type="nucleotide sequence ID" value="NZ_JAGRYT010000038.1"/>
</dbReference>
<dbReference type="PANTHER" id="PTHR13696">
    <property type="entry name" value="P-LOOP CONTAINING NUCLEOSIDE TRIPHOSPHATE HYDROLASE"/>
    <property type="match status" value="1"/>
</dbReference>
<comment type="caution">
    <text evidence="1">The sequence shown here is derived from an EMBL/GenBank/DDBJ whole genome shotgun (WGS) entry which is preliminary data.</text>
</comment>
<proteinExistence type="predicted"/>